<gene>
    <name evidence="2" type="ORF">M1O15_15325</name>
</gene>
<keyword evidence="1" id="KW-0812">Transmembrane</keyword>
<keyword evidence="3" id="KW-1185">Reference proteome</keyword>
<evidence type="ECO:0000313" key="2">
    <source>
        <dbReference type="EMBL" id="MCK8678735.1"/>
    </source>
</evidence>
<keyword evidence="1" id="KW-0472">Membrane</keyword>
<proteinExistence type="predicted"/>
<evidence type="ECO:0000256" key="1">
    <source>
        <dbReference type="SAM" id="Phobius"/>
    </source>
</evidence>
<keyword evidence="1" id="KW-1133">Transmembrane helix</keyword>
<dbReference type="RefSeq" id="WP_248634377.1">
    <property type="nucleotide sequence ID" value="NZ_JALPTH010000013.1"/>
</dbReference>
<comment type="caution">
    <text evidence="2">The sequence shown here is derived from an EMBL/GenBank/DDBJ whole genome shotgun (WGS) entry which is preliminary data.</text>
</comment>
<sequence>MTENSAHRAATAPAQSETGGLVLLINSALGGVGTVYVTTDSTAVTVVSAVLVLLITVVVLAVRRTAGAGDGTDRKDERGGR</sequence>
<accession>A0ABT0IBQ3</accession>
<dbReference type="Proteomes" id="UP001522868">
    <property type="component" value="Unassembled WGS sequence"/>
</dbReference>
<reference evidence="2 3" key="1">
    <citation type="submission" date="2022-04" db="EMBL/GenBank/DDBJ databases">
        <title>Streptomyces sp. nov. LCR6-01 isolated from Lichen of Dirinaria sp.</title>
        <authorList>
            <person name="Kanchanasin P."/>
            <person name="Tanasupawat S."/>
            <person name="Phongsopitanun W."/>
        </authorList>
    </citation>
    <scope>NUCLEOTIDE SEQUENCE [LARGE SCALE GENOMIC DNA]</scope>
    <source>
        <strain evidence="2 3">LCR6-01</strain>
    </source>
</reference>
<feature type="transmembrane region" description="Helical" evidence="1">
    <location>
        <begin position="43"/>
        <end position="62"/>
    </location>
</feature>
<protein>
    <submittedName>
        <fullName evidence="2">Uncharacterized protein</fullName>
    </submittedName>
</protein>
<feature type="transmembrane region" description="Helical" evidence="1">
    <location>
        <begin position="20"/>
        <end position="37"/>
    </location>
</feature>
<name>A0ABT0IBQ3_9ACTN</name>
<dbReference type="EMBL" id="JALPTH010000013">
    <property type="protein sequence ID" value="MCK8678735.1"/>
    <property type="molecule type" value="Genomic_DNA"/>
</dbReference>
<evidence type="ECO:0000313" key="3">
    <source>
        <dbReference type="Proteomes" id="UP001522868"/>
    </source>
</evidence>
<organism evidence="2 3">
    <name type="scientific">Streptomyces lichenis</name>
    <dbReference type="NCBI Taxonomy" id="2306967"/>
    <lineage>
        <taxon>Bacteria</taxon>
        <taxon>Bacillati</taxon>
        <taxon>Actinomycetota</taxon>
        <taxon>Actinomycetes</taxon>
        <taxon>Kitasatosporales</taxon>
        <taxon>Streptomycetaceae</taxon>
        <taxon>Streptomyces</taxon>
    </lineage>
</organism>